<gene>
    <name evidence="1" type="ORF">X975_06749</name>
</gene>
<dbReference type="AlphaFoldDB" id="A0A087UJL9"/>
<accession>A0A087UJL9</accession>
<organism evidence="1 2">
    <name type="scientific">Stegodyphus mimosarum</name>
    <name type="common">African social velvet spider</name>
    <dbReference type="NCBI Taxonomy" id="407821"/>
    <lineage>
        <taxon>Eukaryota</taxon>
        <taxon>Metazoa</taxon>
        <taxon>Ecdysozoa</taxon>
        <taxon>Arthropoda</taxon>
        <taxon>Chelicerata</taxon>
        <taxon>Arachnida</taxon>
        <taxon>Araneae</taxon>
        <taxon>Araneomorphae</taxon>
        <taxon>Entelegynae</taxon>
        <taxon>Eresoidea</taxon>
        <taxon>Eresidae</taxon>
        <taxon>Stegodyphus</taxon>
    </lineage>
</organism>
<keyword evidence="2" id="KW-1185">Reference proteome</keyword>
<name>A0A087UJL9_STEMI</name>
<feature type="non-terminal residue" evidence="1">
    <location>
        <position position="62"/>
    </location>
</feature>
<proteinExistence type="predicted"/>
<reference evidence="1 2" key="1">
    <citation type="submission" date="2013-11" db="EMBL/GenBank/DDBJ databases">
        <title>Genome sequencing of Stegodyphus mimosarum.</title>
        <authorList>
            <person name="Bechsgaard J."/>
        </authorList>
    </citation>
    <scope>NUCLEOTIDE SEQUENCE [LARGE SCALE GENOMIC DNA]</scope>
</reference>
<protein>
    <submittedName>
        <fullName evidence="1">Uncharacterized protein</fullName>
    </submittedName>
</protein>
<dbReference type="Proteomes" id="UP000054359">
    <property type="component" value="Unassembled WGS sequence"/>
</dbReference>
<evidence type="ECO:0000313" key="1">
    <source>
        <dbReference type="EMBL" id="KFM77558.1"/>
    </source>
</evidence>
<dbReference type="EMBL" id="KK120119">
    <property type="protein sequence ID" value="KFM77558.1"/>
    <property type="molecule type" value="Genomic_DNA"/>
</dbReference>
<evidence type="ECO:0000313" key="2">
    <source>
        <dbReference type="Proteomes" id="UP000054359"/>
    </source>
</evidence>
<sequence>MYLPLREDIMINVQNIEQISFESDQFFLADEKGNYVGAKSGHAVHLWRFDSTLRKLYISRSI</sequence>
<dbReference type="OrthoDB" id="691673at2759"/>